<comment type="caution">
    <text evidence="2">The sequence shown here is derived from an EMBL/GenBank/DDBJ whole genome shotgun (WGS) entry which is preliminary data.</text>
</comment>
<dbReference type="PROSITE" id="PS50075">
    <property type="entry name" value="CARRIER"/>
    <property type="match status" value="1"/>
</dbReference>
<sequence length="100" mass="10829">MTSTIPTAEAVVDELRAVLPRVLAPADLAKVDLAAVDLTTPLLSLPIDSAALLELMTRIEDRFRVFISDEQAFAFTTVGEVVDHVRAKALAKQERKRAAG</sequence>
<protein>
    <recommendedName>
        <fullName evidence="1">Carrier domain-containing protein</fullName>
    </recommendedName>
</protein>
<keyword evidence="3" id="KW-1185">Reference proteome</keyword>
<dbReference type="EMBL" id="BSSD01000001">
    <property type="protein sequence ID" value="GLW90135.1"/>
    <property type="molecule type" value="Genomic_DNA"/>
</dbReference>
<dbReference type="InterPro" id="IPR036736">
    <property type="entry name" value="ACP-like_sf"/>
</dbReference>
<name>A0A9W6QI47_9PSEU</name>
<dbReference type="AlphaFoldDB" id="A0A9W6QI47"/>
<dbReference type="Pfam" id="PF00550">
    <property type="entry name" value="PP-binding"/>
    <property type="match status" value="1"/>
</dbReference>
<gene>
    <name evidence="2" type="ORF">Aglo03_09510</name>
</gene>
<dbReference type="SUPFAM" id="SSF47336">
    <property type="entry name" value="ACP-like"/>
    <property type="match status" value="1"/>
</dbReference>
<accession>A0A9W6QI47</accession>
<reference evidence="2" key="1">
    <citation type="submission" date="2023-02" db="EMBL/GenBank/DDBJ databases">
        <title>Actinokineospora globicatena NBRC 15670.</title>
        <authorList>
            <person name="Ichikawa N."/>
            <person name="Sato H."/>
            <person name="Tonouchi N."/>
        </authorList>
    </citation>
    <scope>NUCLEOTIDE SEQUENCE</scope>
    <source>
        <strain evidence="2">NBRC 15670</strain>
    </source>
</reference>
<feature type="domain" description="Carrier" evidence="1">
    <location>
        <begin position="6"/>
        <end position="89"/>
    </location>
</feature>
<organism evidence="2 3">
    <name type="scientific">Actinokineospora globicatena</name>
    <dbReference type="NCBI Taxonomy" id="103729"/>
    <lineage>
        <taxon>Bacteria</taxon>
        <taxon>Bacillati</taxon>
        <taxon>Actinomycetota</taxon>
        <taxon>Actinomycetes</taxon>
        <taxon>Pseudonocardiales</taxon>
        <taxon>Pseudonocardiaceae</taxon>
        <taxon>Actinokineospora</taxon>
    </lineage>
</organism>
<dbReference type="Proteomes" id="UP001165042">
    <property type="component" value="Unassembled WGS sequence"/>
</dbReference>
<proteinExistence type="predicted"/>
<evidence type="ECO:0000313" key="3">
    <source>
        <dbReference type="Proteomes" id="UP001165042"/>
    </source>
</evidence>
<dbReference type="Gene3D" id="1.10.1200.10">
    <property type="entry name" value="ACP-like"/>
    <property type="match status" value="1"/>
</dbReference>
<evidence type="ECO:0000259" key="1">
    <source>
        <dbReference type="PROSITE" id="PS50075"/>
    </source>
</evidence>
<dbReference type="RefSeq" id="WP_253837072.1">
    <property type="nucleotide sequence ID" value="NZ_BAAAVC010000002.1"/>
</dbReference>
<evidence type="ECO:0000313" key="2">
    <source>
        <dbReference type="EMBL" id="GLW90135.1"/>
    </source>
</evidence>
<dbReference type="InterPro" id="IPR009081">
    <property type="entry name" value="PP-bd_ACP"/>
</dbReference>